<evidence type="ECO:0000313" key="1">
    <source>
        <dbReference type="EMBL" id="KAJ0178749.1"/>
    </source>
</evidence>
<reference evidence="1 2" key="1">
    <citation type="journal article" date="2021" name="Front. Genet.">
        <title>Chromosome-Level Genome Assembly Reveals Significant Gene Expansion in the Toll and IMD Signaling Pathways of Dendrolimus kikuchii.</title>
        <authorList>
            <person name="Zhou J."/>
            <person name="Wu P."/>
            <person name="Xiong Z."/>
            <person name="Liu N."/>
            <person name="Zhao N."/>
            <person name="Ji M."/>
            <person name="Qiu Y."/>
            <person name="Yang B."/>
        </authorList>
    </citation>
    <scope>NUCLEOTIDE SEQUENCE [LARGE SCALE GENOMIC DNA]</scope>
    <source>
        <strain evidence="1">Ann1</strain>
    </source>
</reference>
<comment type="caution">
    <text evidence="1">The sequence shown here is derived from an EMBL/GenBank/DDBJ whole genome shotgun (WGS) entry which is preliminary data.</text>
</comment>
<name>A0ACC1D4U6_9NEOP</name>
<dbReference type="Proteomes" id="UP000824533">
    <property type="component" value="Linkage Group LG09"/>
</dbReference>
<protein>
    <submittedName>
        <fullName evidence="1">Uncharacterized protein</fullName>
    </submittedName>
</protein>
<gene>
    <name evidence="1" type="ORF">K1T71_005524</name>
</gene>
<accession>A0ACC1D4U6</accession>
<dbReference type="EMBL" id="CM034395">
    <property type="protein sequence ID" value="KAJ0178749.1"/>
    <property type="molecule type" value="Genomic_DNA"/>
</dbReference>
<evidence type="ECO:0000313" key="2">
    <source>
        <dbReference type="Proteomes" id="UP000824533"/>
    </source>
</evidence>
<proteinExistence type="predicted"/>
<organism evidence="1 2">
    <name type="scientific">Dendrolimus kikuchii</name>
    <dbReference type="NCBI Taxonomy" id="765133"/>
    <lineage>
        <taxon>Eukaryota</taxon>
        <taxon>Metazoa</taxon>
        <taxon>Ecdysozoa</taxon>
        <taxon>Arthropoda</taxon>
        <taxon>Hexapoda</taxon>
        <taxon>Insecta</taxon>
        <taxon>Pterygota</taxon>
        <taxon>Neoptera</taxon>
        <taxon>Endopterygota</taxon>
        <taxon>Lepidoptera</taxon>
        <taxon>Glossata</taxon>
        <taxon>Ditrysia</taxon>
        <taxon>Bombycoidea</taxon>
        <taxon>Lasiocampidae</taxon>
        <taxon>Dendrolimus</taxon>
    </lineage>
</organism>
<keyword evidence="2" id="KW-1185">Reference proteome</keyword>
<sequence length="480" mass="54607">MKLRSIILFTFISQISFCYDEVQDAVSSVPGIFFKLLDVATDVRDSMDCTLLTMGHMLDYDESLTYRKLCMEETPSDPSYYPQPQIDYNPLPSDVVISNEIMQEKQLTEAVLDTNINDAKMDINDTIFNFINRHSNMGYYQEEIIIVPQTINNDNVQNIDSISENIQKELDKIEQTQNNDTMRMLLKKLQSLQNEVKNNTNAMNKVHNIIMDILQELNNTQTLNNSTETNKFKELVLHIEKKSNKTYEDIEKLFKEWQILEIKRFDEIKALSRKQINSSQKITGTINSVSNQQDKPGDNIITTTIMATDIIKNMTQKVTVTTNTPKESTHNYPTSIFTIRTTLMPTISTTTFDASSNADYLVSSSRFTSVTTEATVTLSTMLTTSATKNDEISTKMPQKVTKLRDKITTERTTNTLALLTTKGATITTESSGTTIDIDDYNEFFNSNDGDDNKDAVQSALKVIQESKKSQSIFDKLFNIF</sequence>